<protein>
    <submittedName>
        <fullName evidence="7">Type II secretion system protein</fullName>
    </submittedName>
</protein>
<comment type="caution">
    <text evidence="7">The sequence shown here is derived from an EMBL/GenBank/DDBJ whole genome shotgun (WGS) entry which is preliminary data.</text>
</comment>
<dbReference type="RefSeq" id="WP_136664157.1">
    <property type="nucleotide sequence ID" value="NZ_RFLV01000001.1"/>
</dbReference>
<evidence type="ECO:0000256" key="6">
    <source>
        <dbReference type="SAM" id="Phobius"/>
    </source>
</evidence>
<dbReference type="PANTHER" id="PTHR30093:SF44">
    <property type="entry name" value="TYPE II SECRETION SYSTEM CORE PROTEIN G"/>
    <property type="match status" value="1"/>
</dbReference>
<dbReference type="NCBIfam" id="TIGR02532">
    <property type="entry name" value="IV_pilin_GFxxxE"/>
    <property type="match status" value="1"/>
</dbReference>
<dbReference type="EMBL" id="RFLV01000001">
    <property type="protein sequence ID" value="TIH10879.1"/>
    <property type="molecule type" value="Genomic_DNA"/>
</dbReference>
<dbReference type="AlphaFoldDB" id="A0A4T2A3V1"/>
<evidence type="ECO:0000256" key="1">
    <source>
        <dbReference type="ARBA" id="ARBA00004167"/>
    </source>
</evidence>
<dbReference type="PANTHER" id="PTHR30093">
    <property type="entry name" value="GENERAL SECRETION PATHWAY PROTEIN G"/>
    <property type="match status" value="1"/>
</dbReference>
<dbReference type="PROSITE" id="PS00409">
    <property type="entry name" value="PROKAR_NTER_METHYL"/>
    <property type="match status" value="1"/>
</dbReference>
<gene>
    <name evidence="7" type="ORF">D8779_09450</name>
</gene>
<keyword evidence="3 6" id="KW-0812">Transmembrane</keyword>
<dbReference type="Gene3D" id="3.30.700.10">
    <property type="entry name" value="Glycoprotein, Type 4 Pilin"/>
    <property type="match status" value="1"/>
</dbReference>
<dbReference type="GO" id="GO:0016020">
    <property type="term" value="C:membrane"/>
    <property type="evidence" value="ECO:0007669"/>
    <property type="project" value="UniProtKB-SubCell"/>
</dbReference>
<accession>A0A4T2A3V1</accession>
<sequence length="176" mass="18080">MKNNKGFTLIELIVVIVILGVLAAVALPRFMNATKDAHEAALRGTSGALASAVLLVRSQYELNRNGGTQGCTGGNCQIDLQGFGNNNVDVNANGWPIGINSAGTPAATTAMSPATCNEVFTNILQGSAPSVGTAAGTVDYVTTAATTICTYTYQLDGADDTITYNANTGEVANVFN</sequence>
<organism evidence="7 8">
    <name type="scientific">Pseudomonas leptonychotis</name>
    <dbReference type="NCBI Taxonomy" id="2448482"/>
    <lineage>
        <taxon>Bacteria</taxon>
        <taxon>Pseudomonadati</taxon>
        <taxon>Pseudomonadota</taxon>
        <taxon>Gammaproteobacteria</taxon>
        <taxon>Pseudomonadales</taxon>
        <taxon>Pseudomonadaceae</taxon>
        <taxon>Pseudomonas</taxon>
    </lineage>
</organism>
<dbReference type="Pfam" id="PF07963">
    <property type="entry name" value="N_methyl"/>
    <property type="match status" value="1"/>
</dbReference>
<comment type="subcellular location">
    <subcellularLocation>
        <location evidence="1">Membrane</location>
        <topology evidence="1">Single-pass membrane protein</topology>
    </subcellularLocation>
</comment>
<keyword evidence="2" id="KW-0488">Methylation</keyword>
<dbReference type="InterPro" id="IPR045584">
    <property type="entry name" value="Pilin-like"/>
</dbReference>
<dbReference type="OrthoDB" id="6118991at2"/>
<evidence type="ECO:0000256" key="3">
    <source>
        <dbReference type="ARBA" id="ARBA00022692"/>
    </source>
</evidence>
<evidence type="ECO:0000256" key="5">
    <source>
        <dbReference type="ARBA" id="ARBA00023136"/>
    </source>
</evidence>
<keyword evidence="5 6" id="KW-0472">Membrane</keyword>
<proteinExistence type="predicted"/>
<evidence type="ECO:0000313" key="7">
    <source>
        <dbReference type="EMBL" id="TIH10879.1"/>
    </source>
</evidence>
<dbReference type="SUPFAM" id="SSF54523">
    <property type="entry name" value="Pili subunits"/>
    <property type="match status" value="1"/>
</dbReference>
<keyword evidence="4 6" id="KW-1133">Transmembrane helix</keyword>
<evidence type="ECO:0000256" key="4">
    <source>
        <dbReference type="ARBA" id="ARBA00022989"/>
    </source>
</evidence>
<feature type="transmembrane region" description="Helical" evidence="6">
    <location>
        <begin position="6"/>
        <end position="27"/>
    </location>
</feature>
<name>A0A4T2A3V1_9PSED</name>
<evidence type="ECO:0000313" key="8">
    <source>
        <dbReference type="Proteomes" id="UP000307541"/>
    </source>
</evidence>
<keyword evidence="8" id="KW-1185">Reference proteome</keyword>
<evidence type="ECO:0000256" key="2">
    <source>
        <dbReference type="ARBA" id="ARBA00022481"/>
    </source>
</evidence>
<dbReference type="Proteomes" id="UP000307541">
    <property type="component" value="Unassembled WGS sequence"/>
</dbReference>
<dbReference type="InterPro" id="IPR012902">
    <property type="entry name" value="N_methyl_site"/>
</dbReference>
<reference evidence="7 8" key="1">
    <citation type="submission" date="2018-10" db="EMBL/GenBank/DDBJ databases">
        <title>Pseudomonas leptonychotis sp. nov., isolated from Weddell seals in Antarctica.</title>
        <authorList>
            <person name="Novakova D."/>
            <person name="Svec P."/>
            <person name="Kralova S."/>
            <person name="Kristofova L."/>
            <person name="Zeman M."/>
            <person name="Pantucek R."/>
            <person name="Maslanova I."/>
            <person name="Sedlacek I."/>
        </authorList>
    </citation>
    <scope>NUCLEOTIDE SEQUENCE [LARGE SCALE GENOMIC DNA]</scope>
    <source>
        <strain evidence="7 8">CCM 8849</strain>
    </source>
</reference>